<reference evidence="2 3" key="1">
    <citation type="submission" date="2018-05" db="EMBL/GenBank/DDBJ databases">
        <title>Draft genome sequence of Scytalidium lignicola DSM 105466, a ubiquitous saprotrophic fungus.</title>
        <authorList>
            <person name="Buettner E."/>
            <person name="Gebauer A.M."/>
            <person name="Hofrichter M."/>
            <person name="Liers C."/>
            <person name="Kellner H."/>
        </authorList>
    </citation>
    <scope>NUCLEOTIDE SEQUENCE [LARGE SCALE GENOMIC DNA]</scope>
    <source>
        <strain evidence="2 3">DSM 105466</strain>
    </source>
</reference>
<gene>
    <name evidence="2" type="ORF">B7463_g5657</name>
</gene>
<dbReference type="AlphaFoldDB" id="A0A3E2HBY5"/>
<sequence length="388" mass="44183">METHEVVAHTGVQLKAQEAGLSEEVFLRQLLDSEYGPTARARLDSVYNDPDFKKRCTLQGQSDETALSDKIDQDCENAEDDEDDDDDNYNSDRLRRITLPLSPPTDREGVTHTKPELLICQTLSDQLQESDPQSTLLVLNKKMIERNTTHPVNTVNEDRQCCGVDGMTACFRVISLETSRLRLERSSFSKSNVWYGLIKLSSRCFTRELLLRHNISTIRSETDSSKCEWVSPNCIEAKFEPTLKFCANHLIEYQHYLQQYHERVQQQISTSVRTPLASWKDILLAFLTTPAQQIPVVMIPVFNAFNGSNDSGSRLIFGDTEFTVGQRKLKEFAVLAHPSGKRIHRFVSQTATSPQLRQAIFDDLKDFLTPTTFFVEFSNAKLDLPIIL</sequence>
<feature type="non-terminal residue" evidence="2">
    <location>
        <position position="1"/>
    </location>
</feature>
<feature type="region of interest" description="Disordered" evidence="1">
    <location>
        <begin position="59"/>
        <end position="110"/>
    </location>
</feature>
<keyword evidence="3" id="KW-1185">Reference proteome</keyword>
<feature type="non-terminal residue" evidence="2">
    <location>
        <position position="388"/>
    </location>
</feature>
<evidence type="ECO:0000256" key="1">
    <source>
        <dbReference type="SAM" id="MobiDB-lite"/>
    </source>
</evidence>
<accession>A0A3E2HBY5</accession>
<feature type="compositionally biased region" description="Acidic residues" evidence="1">
    <location>
        <begin position="74"/>
        <end position="89"/>
    </location>
</feature>
<dbReference type="Proteomes" id="UP000258309">
    <property type="component" value="Unassembled WGS sequence"/>
</dbReference>
<name>A0A3E2HBY5_SCYLI</name>
<comment type="caution">
    <text evidence="2">The sequence shown here is derived from an EMBL/GenBank/DDBJ whole genome shotgun (WGS) entry which is preliminary data.</text>
</comment>
<dbReference type="EMBL" id="NCSJ02000094">
    <property type="protein sequence ID" value="RFU30672.1"/>
    <property type="molecule type" value="Genomic_DNA"/>
</dbReference>
<protein>
    <submittedName>
        <fullName evidence="2">Uncharacterized protein</fullName>
    </submittedName>
</protein>
<organism evidence="2 3">
    <name type="scientific">Scytalidium lignicola</name>
    <name type="common">Hyphomycete</name>
    <dbReference type="NCBI Taxonomy" id="5539"/>
    <lineage>
        <taxon>Eukaryota</taxon>
        <taxon>Fungi</taxon>
        <taxon>Dikarya</taxon>
        <taxon>Ascomycota</taxon>
        <taxon>Pezizomycotina</taxon>
        <taxon>Leotiomycetes</taxon>
        <taxon>Leotiomycetes incertae sedis</taxon>
        <taxon>Scytalidium</taxon>
    </lineage>
</organism>
<evidence type="ECO:0000313" key="3">
    <source>
        <dbReference type="Proteomes" id="UP000258309"/>
    </source>
</evidence>
<evidence type="ECO:0000313" key="2">
    <source>
        <dbReference type="EMBL" id="RFU30672.1"/>
    </source>
</evidence>
<proteinExistence type="predicted"/>